<dbReference type="OrthoDB" id="1933309at2759"/>
<sequence length="307" mass="34269">MEEGTRMDGKMGWIWRKGVSVAKKVLAAVLLLISAPFVVPPLVVASTIALISSLPYCFFLASYVCTEKLMRILLPATAFGGRGDKMMLFRDKIAHGDDQRRARVALSEPILVQTEEEGTAAIAFREPLRVRNANIVVDVYHIPEDMTKESKSLLESVRGEGRTTQSLEKGFEEEDKESRAPSDAKSEKVGARVEDHLAGKKQVSGTRHEGELGSTTTEASRGKNMEKSSNEMMKVLYNEEQIWAKLEALRKIVGYSVERSTTYSEELKALYMFTGVVLPTSMLEKENQDIAQVSERLWFLMSVIGIK</sequence>
<dbReference type="PANTHER" id="PTHR37198">
    <property type="entry name" value="NUCLEOLIN"/>
    <property type="match status" value="1"/>
</dbReference>
<keyword evidence="2" id="KW-0472">Membrane</keyword>
<evidence type="ECO:0000256" key="1">
    <source>
        <dbReference type="SAM" id="MobiDB-lite"/>
    </source>
</evidence>
<name>A0A565BJL7_9BRAS</name>
<evidence type="ECO:0000313" key="4">
    <source>
        <dbReference type="Proteomes" id="UP000489600"/>
    </source>
</evidence>
<feature type="compositionally biased region" description="Basic and acidic residues" evidence="1">
    <location>
        <begin position="176"/>
        <end position="198"/>
    </location>
</feature>
<keyword evidence="2" id="KW-0812">Transmembrane</keyword>
<organism evidence="3 4">
    <name type="scientific">Arabis nemorensis</name>
    <dbReference type="NCBI Taxonomy" id="586526"/>
    <lineage>
        <taxon>Eukaryota</taxon>
        <taxon>Viridiplantae</taxon>
        <taxon>Streptophyta</taxon>
        <taxon>Embryophyta</taxon>
        <taxon>Tracheophyta</taxon>
        <taxon>Spermatophyta</taxon>
        <taxon>Magnoliopsida</taxon>
        <taxon>eudicotyledons</taxon>
        <taxon>Gunneridae</taxon>
        <taxon>Pentapetalae</taxon>
        <taxon>rosids</taxon>
        <taxon>malvids</taxon>
        <taxon>Brassicales</taxon>
        <taxon>Brassicaceae</taxon>
        <taxon>Arabideae</taxon>
        <taxon>Arabis</taxon>
    </lineage>
</organism>
<accession>A0A565BJL7</accession>
<keyword evidence="4" id="KW-1185">Reference proteome</keyword>
<dbReference type="PANTHER" id="PTHR37198:SF2">
    <property type="entry name" value="TRANSMEMBRANE PROTEIN"/>
    <property type="match status" value="1"/>
</dbReference>
<feature type="transmembrane region" description="Helical" evidence="2">
    <location>
        <begin position="21"/>
        <end position="39"/>
    </location>
</feature>
<reference evidence="3" key="1">
    <citation type="submission" date="2019-07" db="EMBL/GenBank/DDBJ databases">
        <authorList>
            <person name="Dittberner H."/>
        </authorList>
    </citation>
    <scope>NUCLEOTIDE SEQUENCE [LARGE SCALE GENOMIC DNA]</scope>
</reference>
<dbReference type="Proteomes" id="UP000489600">
    <property type="component" value="Unassembled WGS sequence"/>
</dbReference>
<gene>
    <name evidence="3" type="ORF">ANE_LOCUS11968</name>
</gene>
<dbReference type="EMBL" id="CABITT030000004">
    <property type="protein sequence ID" value="VVB01524.1"/>
    <property type="molecule type" value="Genomic_DNA"/>
</dbReference>
<protein>
    <submittedName>
        <fullName evidence="3">Uncharacterized protein</fullName>
    </submittedName>
</protein>
<comment type="caution">
    <text evidence="3">The sequence shown here is derived from an EMBL/GenBank/DDBJ whole genome shotgun (WGS) entry which is preliminary data.</text>
</comment>
<proteinExistence type="predicted"/>
<dbReference type="AlphaFoldDB" id="A0A565BJL7"/>
<feature type="region of interest" description="Disordered" evidence="1">
    <location>
        <begin position="153"/>
        <end position="226"/>
    </location>
</feature>
<evidence type="ECO:0000256" key="2">
    <source>
        <dbReference type="SAM" id="Phobius"/>
    </source>
</evidence>
<evidence type="ECO:0000313" key="3">
    <source>
        <dbReference type="EMBL" id="VVB01524.1"/>
    </source>
</evidence>
<feature type="transmembrane region" description="Helical" evidence="2">
    <location>
        <begin position="45"/>
        <end position="65"/>
    </location>
</feature>
<keyword evidence="2" id="KW-1133">Transmembrane helix</keyword>